<dbReference type="Gene3D" id="1.20.1270.60">
    <property type="entry name" value="Arfaptin homology (AH) domain/BAR domain"/>
    <property type="match status" value="1"/>
</dbReference>
<sequence>MSFMSMEPQSREALETQSKCLLTLFDSHLKIIADRYLAFFQKRRRIGEEYITSLRKLHREANVVDASFDSRAEPTPSRAAWDILREGLEGEASTREAFVSSLDIDAIKPLATLKETGDQTRKRIDKNLRNSAPDYADHAENTISKLQQAYLTKYPPVDHSHSTTSFQHVPSRRFGVNLFRNRRELDRAEFEEPVLEDDYRKAVRLLNIIRSTRVENLEDEYNCLEDLVFRTTVKGVLVKYLENMMRIETWLWVPNQV</sequence>
<organism evidence="1 2">
    <name type="scientific">Lactarius akahatsu</name>
    <dbReference type="NCBI Taxonomy" id="416441"/>
    <lineage>
        <taxon>Eukaryota</taxon>
        <taxon>Fungi</taxon>
        <taxon>Dikarya</taxon>
        <taxon>Basidiomycota</taxon>
        <taxon>Agaricomycotina</taxon>
        <taxon>Agaricomycetes</taxon>
        <taxon>Russulales</taxon>
        <taxon>Russulaceae</taxon>
        <taxon>Lactarius</taxon>
    </lineage>
</organism>
<accession>A0AAD4LB50</accession>
<gene>
    <name evidence="1" type="ORF">EDB92DRAFT_1475361</name>
</gene>
<proteinExistence type="predicted"/>
<dbReference type="InterPro" id="IPR027267">
    <property type="entry name" value="AH/BAR_dom_sf"/>
</dbReference>
<reference evidence="1" key="1">
    <citation type="submission" date="2022-01" db="EMBL/GenBank/DDBJ databases">
        <title>Comparative genomics reveals a dynamic genome evolution in the ectomycorrhizal milk-cap (Lactarius) mushrooms.</title>
        <authorList>
            <consortium name="DOE Joint Genome Institute"/>
            <person name="Lebreton A."/>
            <person name="Tang N."/>
            <person name="Kuo A."/>
            <person name="LaButti K."/>
            <person name="Drula E."/>
            <person name="Barry K."/>
            <person name="Clum A."/>
            <person name="Lipzen A."/>
            <person name="Mousain D."/>
            <person name="Ng V."/>
            <person name="Wang R."/>
            <person name="Wang X."/>
            <person name="Dai Y."/>
            <person name="Henrissat B."/>
            <person name="Grigoriev I.V."/>
            <person name="Guerin-Laguette A."/>
            <person name="Yu F."/>
            <person name="Martin F.M."/>
        </authorList>
    </citation>
    <scope>NUCLEOTIDE SEQUENCE</scope>
    <source>
        <strain evidence="1">QP</strain>
    </source>
</reference>
<keyword evidence="2" id="KW-1185">Reference proteome</keyword>
<dbReference type="AlphaFoldDB" id="A0AAD4LB50"/>
<dbReference type="EMBL" id="JAKELL010000074">
    <property type="protein sequence ID" value="KAH8984612.1"/>
    <property type="molecule type" value="Genomic_DNA"/>
</dbReference>
<name>A0AAD4LB50_9AGAM</name>
<evidence type="ECO:0000313" key="1">
    <source>
        <dbReference type="EMBL" id="KAH8984612.1"/>
    </source>
</evidence>
<dbReference type="SUPFAM" id="SSF103657">
    <property type="entry name" value="BAR/IMD domain-like"/>
    <property type="match status" value="1"/>
</dbReference>
<comment type="caution">
    <text evidence="1">The sequence shown here is derived from an EMBL/GenBank/DDBJ whole genome shotgun (WGS) entry which is preliminary data.</text>
</comment>
<evidence type="ECO:0008006" key="3">
    <source>
        <dbReference type="Google" id="ProtNLM"/>
    </source>
</evidence>
<protein>
    <recommendedName>
        <fullName evidence="3">FCH domain-containing protein</fullName>
    </recommendedName>
</protein>
<evidence type="ECO:0000313" key="2">
    <source>
        <dbReference type="Proteomes" id="UP001201163"/>
    </source>
</evidence>
<dbReference type="Proteomes" id="UP001201163">
    <property type="component" value="Unassembled WGS sequence"/>
</dbReference>